<dbReference type="AlphaFoldDB" id="A0A6A4QWQ9"/>
<dbReference type="Proteomes" id="UP000447434">
    <property type="component" value="Chromosome 3"/>
</dbReference>
<organism evidence="4 5">
    <name type="scientific">Lupinus albus</name>
    <name type="common">White lupine</name>
    <name type="synonym">Lupinus termis</name>
    <dbReference type="NCBI Taxonomy" id="3870"/>
    <lineage>
        <taxon>Eukaryota</taxon>
        <taxon>Viridiplantae</taxon>
        <taxon>Streptophyta</taxon>
        <taxon>Embryophyta</taxon>
        <taxon>Tracheophyta</taxon>
        <taxon>Spermatophyta</taxon>
        <taxon>Magnoliopsida</taxon>
        <taxon>eudicotyledons</taxon>
        <taxon>Gunneridae</taxon>
        <taxon>Pentapetalae</taxon>
        <taxon>rosids</taxon>
        <taxon>fabids</taxon>
        <taxon>Fabales</taxon>
        <taxon>Fabaceae</taxon>
        <taxon>Papilionoideae</taxon>
        <taxon>50 kb inversion clade</taxon>
        <taxon>genistoids sensu lato</taxon>
        <taxon>core genistoids</taxon>
        <taxon>Genisteae</taxon>
        <taxon>Lupinus</taxon>
    </lineage>
</organism>
<evidence type="ECO:0000256" key="3">
    <source>
        <dbReference type="ARBA" id="ARBA00022729"/>
    </source>
</evidence>
<comment type="subcellular location">
    <subcellularLocation>
        <location evidence="1">Secreted</location>
    </subcellularLocation>
</comment>
<evidence type="ECO:0000313" key="5">
    <source>
        <dbReference type="Proteomes" id="UP000447434"/>
    </source>
</evidence>
<dbReference type="InterPro" id="IPR045051">
    <property type="entry name" value="SBT"/>
</dbReference>
<gene>
    <name evidence="4" type="ORF">Lalb_Chr03g0040491</name>
</gene>
<name>A0A6A4QWQ9_LUPAL</name>
<proteinExistence type="inferred from homology"/>
<keyword evidence="5" id="KW-1185">Reference proteome</keyword>
<protein>
    <submittedName>
        <fullName evidence="4">Putative tripeptidyl-peptidase II</fullName>
    </submittedName>
</protein>
<evidence type="ECO:0000313" key="4">
    <source>
        <dbReference type="EMBL" id="KAE9617903.1"/>
    </source>
</evidence>
<reference evidence="5" key="1">
    <citation type="journal article" date="2020" name="Nat. Commun.">
        <title>Genome sequence of the cluster root forming white lupin.</title>
        <authorList>
            <person name="Hufnagel B."/>
            <person name="Marques A."/>
            <person name="Soriano A."/>
            <person name="Marques L."/>
            <person name="Divol F."/>
            <person name="Doumas P."/>
            <person name="Sallet E."/>
            <person name="Mancinotti D."/>
            <person name="Carrere S."/>
            <person name="Marande W."/>
            <person name="Arribat S."/>
            <person name="Keller J."/>
            <person name="Huneau C."/>
            <person name="Blein T."/>
            <person name="Aime D."/>
            <person name="Laguerre M."/>
            <person name="Taylor J."/>
            <person name="Schubert V."/>
            <person name="Nelson M."/>
            <person name="Geu-Flores F."/>
            <person name="Crespi M."/>
            <person name="Gallardo-Guerrero K."/>
            <person name="Delaux P.-M."/>
            <person name="Salse J."/>
            <person name="Berges H."/>
            <person name="Guyot R."/>
            <person name="Gouzy J."/>
            <person name="Peret B."/>
        </authorList>
    </citation>
    <scope>NUCLEOTIDE SEQUENCE [LARGE SCALE GENOMIC DNA]</scope>
    <source>
        <strain evidence="5">cv. Amiga</strain>
    </source>
</reference>
<sequence>MDPGLVYDITIVDYLNFLCASGYNQKLIASLRNSKNPFICSKSHTTITDLNYPSITLPNLGLNAVNVTRIVTNVCKCQIT</sequence>
<evidence type="ECO:0000256" key="2">
    <source>
        <dbReference type="ARBA" id="ARBA00011073"/>
    </source>
</evidence>
<dbReference type="OrthoDB" id="206201at2759"/>
<dbReference type="GO" id="GO:0005576">
    <property type="term" value="C:extracellular region"/>
    <property type="evidence" value="ECO:0007669"/>
    <property type="project" value="UniProtKB-SubCell"/>
</dbReference>
<dbReference type="EMBL" id="WOCE01000003">
    <property type="protein sequence ID" value="KAE9617903.1"/>
    <property type="molecule type" value="Genomic_DNA"/>
</dbReference>
<accession>A0A6A4QWQ9</accession>
<evidence type="ECO:0000256" key="1">
    <source>
        <dbReference type="ARBA" id="ARBA00004613"/>
    </source>
</evidence>
<dbReference type="Gene3D" id="2.60.40.2310">
    <property type="match status" value="1"/>
</dbReference>
<keyword evidence="3" id="KW-0732">Signal</keyword>
<dbReference type="PANTHER" id="PTHR10795">
    <property type="entry name" value="PROPROTEIN CONVERTASE SUBTILISIN/KEXIN"/>
    <property type="match status" value="1"/>
</dbReference>
<comment type="caution">
    <text evidence="4">The sequence shown here is derived from an EMBL/GenBank/DDBJ whole genome shotgun (WGS) entry which is preliminary data.</text>
</comment>
<comment type="similarity">
    <text evidence="2">Belongs to the peptidase S8 family.</text>
</comment>